<protein>
    <submittedName>
        <fullName evidence="12">Permease of the major facilitator superfamily</fullName>
    </submittedName>
</protein>
<dbReference type="GO" id="GO:0022857">
    <property type="term" value="F:transmembrane transporter activity"/>
    <property type="evidence" value="ECO:0007669"/>
    <property type="project" value="InterPro"/>
</dbReference>
<evidence type="ECO:0000256" key="2">
    <source>
        <dbReference type="ARBA" id="ARBA00010992"/>
    </source>
</evidence>
<organism evidence="12 13">
    <name type="scientific">Rothia mucilaginosa (strain DY-18)</name>
    <name type="common">Stomatococcus mucilaginosus</name>
    <dbReference type="NCBI Taxonomy" id="680646"/>
    <lineage>
        <taxon>Bacteria</taxon>
        <taxon>Bacillati</taxon>
        <taxon>Actinomycetota</taxon>
        <taxon>Actinomycetes</taxon>
        <taxon>Micrococcales</taxon>
        <taxon>Micrococcaceae</taxon>
        <taxon>Rothia</taxon>
    </lineage>
</organism>
<keyword evidence="7 10" id="KW-0472">Membrane</keyword>
<dbReference type="KEGG" id="rmu:RMDY18_19060"/>
<evidence type="ECO:0000313" key="12">
    <source>
        <dbReference type="EMBL" id="BAI65738.1"/>
    </source>
</evidence>
<name>D2NQ20_ROTMD</name>
<reference evidence="13" key="1">
    <citation type="submission" date="2009-07" db="EMBL/GenBank/DDBJ databases">
        <title>Complete genome sequence of Rothia mucilaginosa DJ.</title>
        <authorList>
            <person name="Yamane K."/>
            <person name="Nambu T."/>
            <person name="Mashimo C."/>
            <person name="Sugimori C."/>
            <person name="Yamanaka T."/>
            <person name="Leung K."/>
            <person name="Fukushima H."/>
        </authorList>
    </citation>
    <scope>NUCLEOTIDE SEQUENCE [LARGE SCALE GENOMIC DNA]</scope>
    <source>
        <strain evidence="13">DY-18</strain>
    </source>
</reference>
<accession>D2NQ20</accession>
<comment type="similarity">
    <text evidence="2 8">Belongs to the major facilitator superfamily. Sugar transporter (TC 2.A.1.1) family.</text>
</comment>
<feature type="transmembrane region" description="Helical" evidence="10">
    <location>
        <begin position="125"/>
        <end position="149"/>
    </location>
</feature>
<dbReference type="Gene3D" id="1.20.1250.20">
    <property type="entry name" value="MFS general substrate transporter like domains"/>
    <property type="match status" value="1"/>
</dbReference>
<sequence>MSNLTHLTSPIYPPLPPGSSPAGPPATGTSKDTMSAQSTASTLPPLGTGKHSRYLGIIALIATFGGLLFGYDTGVINGALEPMSRELGMDSTAQGWVTGSLAFAAAIGALGCGRISDRFGRRTTIIGLSTIFFIGALTCVFAPNVAVLITGRTLLGLAVGGASAVVPVFLAELAPYEIRGSLSGRNELMVVGGQLAAFIVNALIGNVWGEHDGVWRWMFAICTLPAIGLFVGMLRVPESPRWLLRVGKREQALEVMKRIRSTERAEAEIADIERTLQVEATTQNTAAGKDSAGVRGWFVRILLVGILVGAGQQLTGINSIMYYGIKVLKEAGFSESAALIANIAPGTIAVLGSILSLRLMERVPRRVMVITGYSSTAFFHVLIAGASMLLPADNPARPWILLVLIVCFVGAMQTCLNVSTWVIMSELFPLRVRAAGMGISAFSGWMMNGVLSLAFPVILGAVGLTGSFIGFAVVNVIIALLMFRNLPETRGVSLEQVERGVMDGSAYPSARGR</sequence>
<dbReference type="InterPro" id="IPR036259">
    <property type="entry name" value="MFS_trans_sf"/>
</dbReference>
<proteinExistence type="inferred from homology"/>
<dbReference type="Proteomes" id="UP000001883">
    <property type="component" value="Chromosome"/>
</dbReference>
<gene>
    <name evidence="12" type="ordered locus">RMDY18_19060</name>
</gene>
<dbReference type="InterPro" id="IPR005828">
    <property type="entry name" value="MFS_sugar_transport-like"/>
</dbReference>
<keyword evidence="5 10" id="KW-0812">Transmembrane</keyword>
<feature type="transmembrane region" description="Helical" evidence="10">
    <location>
        <begin position="461"/>
        <end position="483"/>
    </location>
</feature>
<keyword evidence="13" id="KW-1185">Reference proteome</keyword>
<evidence type="ECO:0000256" key="3">
    <source>
        <dbReference type="ARBA" id="ARBA00022448"/>
    </source>
</evidence>
<dbReference type="GO" id="GO:0005886">
    <property type="term" value="C:plasma membrane"/>
    <property type="evidence" value="ECO:0007669"/>
    <property type="project" value="UniProtKB-SubCell"/>
</dbReference>
<dbReference type="HOGENOM" id="CLU_001265_30_5_11"/>
<evidence type="ECO:0000256" key="6">
    <source>
        <dbReference type="ARBA" id="ARBA00022989"/>
    </source>
</evidence>
<feature type="transmembrane region" description="Helical" evidence="10">
    <location>
        <begin position="214"/>
        <end position="236"/>
    </location>
</feature>
<dbReference type="InterPro" id="IPR020846">
    <property type="entry name" value="MFS_dom"/>
</dbReference>
<dbReference type="PANTHER" id="PTHR48020">
    <property type="entry name" value="PROTON MYO-INOSITOL COTRANSPORTER"/>
    <property type="match status" value="1"/>
</dbReference>
<dbReference type="InterPro" id="IPR047984">
    <property type="entry name" value="XylE-like"/>
</dbReference>
<dbReference type="InterPro" id="IPR003663">
    <property type="entry name" value="Sugar/inositol_transpt"/>
</dbReference>
<feature type="transmembrane region" description="Helical" evidence="10">
    <location>
        <begin position="188"/>
        <end position="208"/>
    </location>
</feature>
<feature type="domain" description="Major facilitator superfamily (MFS) profile" evidence="11">
    <location>
        <begin position="58"/>
        <end position="490"/>
    </location>
</feature>
<feature type="transmembrane region" description="Helical" evidence="10">
    <location>
        <begin position="93"/>
        <end position="113"/>
    </location>
</feature>
<dbReference type="eggNOG" id="COG2814">
    <property type="taxonomic scope" value="Bacteria"/>
</dbReference>
<feature type="transmembrane region" description="Helical" evidence="10">
    <location>
        <begin position="297"/>
        <end position="325"/>
    </location>
</feature>
<dbReference type="InterPro" id="IPR005829">
    <property type="entry name" value="Sugar_transporter_CS"/>
</dbReference>
<evidence type="ECO:0000256" key="9">
    <source>
        <dbReference type="SAM" id="MobiDB-lite"/>
    </source>
</evidence>
<keyword evidence="6 10" id="KW-1133">Transmembrane helix</keyword>
<feature type="compositionally biased region" description="Pro residues" evidence="9">
    <location>
        <begin position="11"/>
        <end position="24"/>
    </location>
</feature>
<feature type="transmembrane region" description="Helical" evidence="10">
    <location>
        <begin position="54"/>
        <end position="73"/>
    </location>
</feature>
<comment type="subcellular location">
    <subcellularLocation>
        <location evidence="1">Cell membrane</location>
        <topology evidence="1">Multi-pass membrane protein</topology>
    </subcellularLocation>
</comment>
<evidence type="ECO:0000256" key="8">
    <source>
        <dbReference type="RuleBase" id="RU003346"/>
    </source>
</evidence>
<evidence type="ECO:0000313" key="13">
    <source>
        <dbReference type="Proteomes" id="UP000001883"/>
    </source>
</evidence>
<dbReference type="Pfam" id="PF00083">
    <property type="entry name" value="Sugar_tr"/>
    <property type="match status" value="1"/>
</dbReference>
<evidence type="ECO:0000256" key="10">
    <source>
        <dbReference type="SAM" id="Phobius"/>
    </source>
</evidence>
<evidence type="ECO:0000259" key="11">
    <source>
        <dbReference type="PROSITE" id="PS50850"/>
    </source>
</evidence>
<keyword evidence="3 8" id="KW-0813">Transport</keyword>
<dbReference type="NCBIfam" id="TIGR00879">
    <property type="entry name" value="SP"/>
    <property type="match status" value="1"/>
</dbReference>
<reference evidence="12 13" key="3">
    <citation type="journal article" date="2010" name="Sequencing">
        <title>Complete Genome Sequence of Rothia mucilaginosa DY-18: A Clinical Isolate with Dense Meshwork-Like Structures from a Persistent Apical Periodontitis Lesion.</title>
        <authorList>
            <person name="Yamane K."/>
            <person name="Nambu T."/>
            <person name="Yamanaka T."/>
            <person name="Mashimo C."/>
            <person name="Sugimori C."/>
            <person name="Leung K.-P."/>
            <person name="Fukushima H."/>
        </authorList>
    </citation>
    <scope>NUCLEOTIDE SEQUENCE [LARGE SCALE GENOMIC DNA]</scope>
    <source>
        <strain evidence="12 13">DY-18</strain>
    </source>
</reference>
<feature type="compositionally biased region" description="Polar residues" evidence="9">
    <location>
        <begin position="31"/>
        <end position="42"/>
    </location>
</feature>
<dbReference type="SUPFAM" id="SSF103473">
    <property type="entry name" value="MFS general substrate transporter"/>
    <property type="match status" value="1"/>
</dbReference>
<evidence type="ECO:0000256" key="1">
    <source>
        <dbReference type="ARBA" id="ARBA00004651"/>
    </source>
</evidence>
<dbReference type="AlphaFoldDB" id="D2NQ20"/>
<dbReference type="InterPro" id="IPR050814">
    <property type="entry name" value="Myo-inositol_Transporter"/>
</dbReference>
<dbReference type="PROSITE" id="PS00217">
    <property type="entry name" value="SUGAR_TRANSPORT_2"/>
    <property type="match status" value="1"/>
</dbReference>
<feature type="transmembrane region" description="Helical" evidence="10">
    <location>
        <begin position="399"/>
        <end position="423"/>
    </location>
</feature>
<dbReference type="PRINTS" id="PR00171">
    <property type="entry name" value="SUGRTRNSPORT"/>
</dbReference>
<feature type="transmembrane region" description="Helical" evidence="10">
    <location>
        <begin position="155"/>
        <end position="176"/>
    </location>
</feature>
<feature type="transmembrane region" description="Helical" evidence="10">
    <location>
        <begin position="367"/>
        <end position="387"/>
    </location>
</feature>
<dbReference type="PANTHER" id="PTHR48020:SF12">
    <property type="entry name" value="PROTON MYO-INOSITOL COTRANSPORTER"/>
    <property type="match status" value="1"/>
</dbReference>
<dbReference type="EMBL" id="AP011540">
    <property type="protein sequence ID" value="BAI65738.1"/>
    <property type="molecule type" value="Genomic_DNA"/>
</dbReference>
<evidence type="ECO:0000256" key="5">
    <source>
        <dbReference type="ARBA" id="ARBA00022692"/>
    </source>
</evidence>
<dbReference type="CDD" id="cd17359">
    <property type="entry name" value="MFS_XylE_like"/>
    <property type="match status" value="1"/>
</dbReference>
<keyword evidence="4" id="KW-1003">Cell membrane</keyword>
<evidence type="ECO:0000256" key="4">
    <source>
        <dbReference type="ARBA" id="ARBA00022475"/>
    </source>
</evidence>
<dbReference type="PROSITE" id="PS50850">
    <property type="entry name" value="MFS"/>
    <property type="match status" value="1"/>
</dbReference>
<reference evidence="12 13" key="2">
    <citation type="journal article" date="2010" name="J Osaka Dent Univ">
        <title>Isolation and identification of Rothia mucilaginosa from persistent apical periodontitis lesions.</title>
        <authorList>
            <person name="Yamane K."/>
            <person name="Yoshida M."/>
            <person name="Fujihira T."/>
            <person name="Baba T."/>
            <person name="Tsuji N."/>
            <person name="Hayashi H."/>
            <person name="Sugimori C."/>
            <person name="Yamanaka T."/>
            <person name="Mashimo C."/>
            <person name="Nambu T."/>
            <person name="Kawai H."/>
            <person name="Fukushima H."/>
        </authorList>
    </citation>
    <scope>NUCLEOTIDE SEQUENCE [LARGE SCALE GENOMIC DNA]</scope>
    <source>
        <strain evidence="12 13">DY-18</strain>
    </source>
</reference>
<feature type="transmembrane region" description="Helical" evidence="10">
    <location>
        <begin position="337"/>
        <end position="355"/>
    </location>
</feature>
<feature type="transmembrane region" description="Helical" evidence="10">
    <location>
        <begin position="435"/>
        <end position="455"/>
    </location>
</feature>
<evidence type="ECO:0000256" key="7">
    <source>
        <dbReference type="ARBA" id="ARBA00023136"/>
    </source>
</evidence>
<feature type="region of interest" description="Disordered" evidence="9">
    <location>
        <begin position="1"/>
        <end position="45"/>
    </location>
</feature>